<evidence type="ECO:0000313" key="2">
    <source>
        <dbReference type="Proteomes" id="UP000603200"/>
    </source>
</evidence>
<proteinExistence type="predicted"/>
<keyword evidence="2" id="KW-1185">Reference proteome</keyword>
<accession>A0ABQ4A1U9</accession>
<reference evidence="1 2" key="1">
    <citation type="submission" date="2021-01" db="EMBL/GenBank/DDBJ databases">
        <title>Whole genome shotgun sequence of Actinoplanes humidus NBRC 14915.</title>
        <authorList>
            <person name="Komaki H."/>
            <person name="Tamura T."/>
        </authorList>
    </citation>
    <scope>NUCLEOTIDE SEQUENCE [LARGE SCALE GENOMIC DNA]</scope>
    <source>
        <strain evidence="1 2">NBRC 14915</strain>
    </source>
</reference>
<gene>
    <name evidence="1" type="ORF">Ahu01nite_077860</name>
</gene>
<name>A0ABQ4A1U9_9ACTN</name>
<dbReference type="Proteomes" id="UP000603200">
    <property type="component" value="Unassembled WGS sequence"/>
</dbReference>
<protein>
    <submittedName>
        <fullName evidence="1">Uncharacterized protein</fullName>
    </submittedName>
</protein>
<dbReference type="RefSeq" id="WP_203841687.1">
    <property type="nucleotide sequence ID" value="NZ_BAAATV010000009.1"/>
</dbReference>
<organism evidence="1 2">
    <name type="scientific">Winogradskya humida</name>
    <dbReference type="NCBI Taxonomy" id="113566"/>
    <lineage>
        <taxon>Bacteria</taxon>
        <taxon>Bacillati</taxon>
        <taxon>Actinomycetota</taxon>
        <taxon>Actinomycetes</taxon>
        <taxon>Micromonosporales</taxon>
        <taxon>Micromonosporaceae</taxon>
        <taxon>Winogradskya</taxon>
    </lineage>
</organism>
<evidence type="ECO:0000313" key="1">
    <source>
        <dbReference type="EMBL" id="GIE24684.1"/>
    </source>
</evidence>
<comment type="caution">
    <text evidence="1">The sequence shown here is derived from an EMBL/GenBank/DDBJ whole genome shotgun (WGS) entry which is preliminary data.</text>
</comment>
<sequence>MPIEFVARVVGVDDEYCLVAVVAEREDGTGRVLMLQAGHEAPDEQEVRLGMDSASIKTLRESLGRILTYGRLDARPAALRR</sequence>
<dbReference type="EMBL" id="BOMN01000112">
    <property type="protein sequence ID" value="GIE24684.1"/>
    <property type="molecule type" value="Genomic_DNA"/>
</dbReference>